<feature type="transmembrane region" description="Helical" evidence="6">
    <location>
        <begin position="125"/>
        <end position="153"/>
    </location>
</feature>
<comment type="caution">
    <text evidence="7">The sequence shown here is derived from an EMBL/GenBank/DDBJ whole genome shotgun (WGS) entry which is preliminary data.</text>
</comment>
<gene>
    <name evidence="7" type="ORF">CU635_11450</name>
    <name evidence="8" type="ORF">CVD25_13785</name>
</gene>
<dbReference type="OrthoDB" id="2182285at2"/>
<accession>A0A2N5GLA5</accession>
<dbReference type="PANTHER" id="PTHR33545:SF9">
    <property type="entry name" value="UPF0750 MEMBRANE PROTEIN YITE"/>
    <property type="match status" value="1"/>
</dbReference>
<dbReference type="AlphaFoldDB" id="A0A2N5GLA5"/>
<keyword evidence="10" id="KW-1185">Reference proteome</keyword>
<evidence type="ECO:0000256" key="2">
    <source>
        <dbReference type="ARBA" id="ARBA00022475"/>
    </source>
</evidence>
<evidence type="ECO:0000256" key="5">
    <source>
        <dbReference type="ARBA" id="ARBA00023136"/>
    </source>
</evidence>
<dbReference type="EMBL" id="PGVA01000026">
    <property type="protein sequence ID" value="PLR82421.1"/>
    <property type="molecule type" value="Genomic_DNA"/>
</dbReference>
<evidence type="ECO:0000256" key="4">
    <source>
        <dbReference type="ARBA" id="ARBA00022989"/>
    </source>
</evidence>
<dbReference type="Pfam" id="PF02588">
    <property type="entry name" value="YitT_membrane"/>
    <property type="match status" value="1"/>
</dbReference>
<dbReference type="Proteomes" id="UP000234951">
    <property type="component" value="Unassembled WGS sequence"/>
</dbReference>
<organism evidence="7 9">
    <name type="scientific">Bacillus canaveralius</name>
    <dbReference type="NCBI Taxonomy" id="1403243"/>
    <lineage>
        <taxon>Bacteria</taxon>
        <taxon>Bacillati</taxon>
        <taxon>Bacillota</taxon>
        <taxon>Bacilli</taxon>
        <taxon>Bacillales</taxon>
        <taxon>Bacillaceae</taxon>
        <taxon>Bacillus</taxon>
    </lineage>
</organism>
<evidence type="ECO:0000256" key="3">
    <source>
        <dbReference type="ARBA" id="ARBA00022692"/>
    </source>
</evidence>
<reference evidence="7 9" key="1">
    <citation type="submission" date="2017-11" db="EMBL/GenBank/DDBJ databases">
        <title>Comparitive Functional Genomics of Dry Heat Resistant strains isolated from the Viking Spacecraft.</title>
        <authorList>
            <person name="Seuylemezian A."/>
            <person name="Cooper K."/>
            <person name="Vaishampayan P."/>
        </authorList>
    </citation>
    <scope>NUCLEOTIDE SEQUENCE [LARGE SCALE GENOMIC DNA]</scope>
    <source>
        <strain evidence="7 9">M4.6</strain>
    </source>
</reference>
<keyword evidence="5 6" id="KW-0472">Membrane</keyword>
<dbReference type="GO" id="GO:0005886">
    <property type="term" value="C:plasma membrane"/>
    <property type="evidence" value="ECO:0007669"/>
    <property type="project" value="UniProtKB-SubCell"/>
</dbReference>
<protein>
    <submittedName>
        <fullName evidence="7">Membrane protein</fullName>
    </submittedName>
</protein>
<name>A0A2N5GLA5_9BACI</name>
<dbReference type="Proteomes" id="UP000235114">
    <property type="component" value="Unassembled WGS sequence"/>
</dbReference>
<feature type="transmembrane region" description="Helical" evidence="6">
    <location>
        <begin position="53"/>
        <end position="81"/>
    </location>
</feature>
<evidence type="ECO:0000313" key="9">
    <source>
        <dbReference type="Proteomes" id="UP000234951"/>
    </source>
</evidence>
<evidence type="ECO:0000313" key="8">
    <source>
        <dbReference type="EMBL" id="PLR95592.1"/>
    </source>
</evidence>
<dbReference type="PANTHER" id="PTHR33545">
    <property type="entry name" value="UPF0750 MEMBRANE PROTEIN YITT-RELATED"/>
    <property type="match status" value="1"/>
</dbReference>
<keyword evidence="2" id="KW-1003">Cell membrane</keyword>
<reference evidence="8 10" key="2">
    <citation type="submission" date="2017-12" db="EMBL/GenBank/DDBJ databases">
        <title>Comparative Functional Genomics of Dry Heat Resistant strains isolated from the Viking Spacecraft.</title>
        <authorList>
            <person name="Seuylemezian A."/>
            <person name="Cooper K."/>
            <person name="Vaishampayan P."/>
        </authorList>
    </citation>
    <scope>NUCLEOTIDE SEQUENCE [LARGE SCALE GENOMIC DNA]</scope>
    <source>
        <strain evidence="8 10">ATCC 29669</strain>
    </source>
</reference>
<comment type="subcellular location">
    <subcellularLocation>
        <location evidence="1">Cell membrane</location>
        <topology evidence="1">Multi-pass membrane protein</topology>
    </subcellularLocation>
</comment>
<evidence type="ECO:0000256" key="6">
    <source>
        <dbReference type="SAM" id="Phobius"/>
    </source>
</evidence>
<dbReference type="InterPro" id="IPR003740">
    <property type="entry name" value="YitT"/>
</dbReference>
<dbReference type="InterPro" id="IPR051461">
    <property type="entry name" value="UPF0750_membrane"/>
</dbReference>
<feature type="transmembrane region" description="Helical" evidence="6">
    <location>
        <begin position="165"/>
        <end position="188"/>
    </location>
</feature>
<keyword evidence="3 6" id="KW-0812">Transmembrane</keyword>
<evidence type="ECO:0000313" key="10">
    <source>
        <dbReference type="Proteomes" id="UP000235114"/>
    </source>
</evidence>
<feature type="transmembrane region" description="Helical" evidence="6">
    <location>
        <begin position="93"/>
        <end position="113"/>
    </location>
</feature>
<sequence length="219" mass="24376">MVLSKGNNRSLGSIFFRQVLTYGYLTFGGVIQGIGMALFLFPNSIPSGGAAGLAVLLNFFLDLSLGLALWFSNLIALSLAVKYFGYEWTFRTMYSVSITSFTVNWVTAFWYMPELNIGLDIVLGAVLYGIGVGILIRYGSSSGGMVVIALIIAMQKNWSPGKAMFWVNISIFFLTALVIDLKIVLFAITCQFLSTKIIDLVDKYKIEFTVFQEMGWRRK</sequence>
<evidence type="ECO:0000313" key="7">
    <source>
        <dbReference type="EMBL" id="PLR82421.1"/>
    </source>
</evidence>
<proteinExistence type="predicted"/>
<keyword evidence="4 6" id="KW-1133">Transmembrane helix</keyword>
<feature type="transmembrane region" description="Helical" evidence="6">
    <location>
        <begin position="21"/>
        <end position="41"/>
    </location>
</feature>
<evidence type="ECO:0000256" key="1">
    <source>
        <dbReference type="ARBA" id="ARBA00004651"/>
    </source>
</evidence>
<dbReference type="EMBL" id="PGVD01000037">
    <property type="protein sequence ID" value="PLR95592.1"/>
    <property type="molecule type" value="Genomic_DNA"/>
</dbReference>